<sequence>MHEQYKITCGPSIGDDTSSDTSSEHQPANGSSNHPHGGFCGRSRTLNFTIQLFDRNPKNYARFKAKFRALYENEYNGSPALLLLVISALREFGLASPTLDLDLDQLRIERTLGVMWNGKTDMLTFKIRKQPSHDVLTKRNFLIKLLYGEKDHFQILDHPRNVLHSLSLPAAEPLGEVIRMVWPPQSPDLNPIEQIWDHVDSKIRKMCNTSKNSLWVDLQTAWDDISIKTF</sequence>
<gene>
    <name evidence="2" type="ORF">OUZ56_011938</name>
</gene>
<evidence type="ECO:0000313" key="2">
    <source>
        <dbReference type="EMBL" id="KAK4006780.1"/>
    </source>
</evidence>
<reference evidence="2 3" key="1">
    <citation type="journal article" date="2023" name="Nucleic Acids Res.">
        <title>The hologenome of Daphnia magna reveals possible DNA methylation and microbiome-mediated evolution of the host genome.</title>
        <authorList>
            <person name="Chaturvedi A."/>
            <person name="Li X."/>
            <person name="Dhandapani V."/>
            <person name="Marshall H."/>
            <person name="Kissane S."/>
            <person name="Cuenca-Cambronero M."/>
            <person name="Asole G."/>
            <person name="Calvet F."/>
            <person name="Ruiz-Romero M."/>
            <person name="Marangio P."/>
            <person name="Guigo R."/>
            <person name="Rago D."/>
            <person name="Mirbahai L."/>
            <person name="Eastwood N."/>
            <person name="Colbourne J.K."/>
            <person name="Zhou J."/>
            <person name="Mallon E."/>
            <person name="Orsini L."/>
        </authorList>
    </citation>
    <scope>NUCLEOTIDE SEQUENCE [LARGE SCALE GENOMIC DNA]</scope>
    <source>
        <strain evidence="2">LRV0_1</strain>
    </source>
</reference>
<dbReference type="InterPro" id="IPR036397">
    <property type="entry name" value="RNaseH_sf"/>
</dbReference>
<protein>
    <recommendedName>
        <fullName evidence="4">Tc1-like transposase DDE domain-containing protein</fullName>
    </recommendedName>
</protein>
<organism evidence="2 3">
    <name type="scientific">Daphnia magna</name>
    <dbReference type="NCBI Taxonomy" id="35525"/>
    <lineage>
        <taxon>Eukaryota</taxon>
        <taxon>Metazoa</taxon>
        <taxon>Ecdysozoa</taxon>
        <taxon>Arthropoda</taxon>
        <taxon>Crustacea</taxon>
        <taxon>Branchiopoda</taxon>
        <taxon>Diplostraca</taxon>
        <taxon>Cladocera</taxon>
        <taxon>Anomopoda</taxon>
        <taxon>Daphniidae</taxon>
        <taxon>Daphnia</taxon>
    </lineage>
</organism>
<proteinExistence type="predicted"/>
<feature type="region of interest" description="Disordered" evidence="1">
    <location>
        <begin position="1"/>
        <end position="38"/>
    </location>
</feature>
<evidence type="ECO:0008006" key="4">
    <source>
        <dbReference type="Google" id="ProtNLM"/>
    </source>
</evidence>
<dbReference type="Proteomes" id="UP001234178">
    <property type="component" value="Unassembled WGS sequence"/>
</dbReference>
<comment type="caution">
    <text evidence="2">The sequence shown here is derived from an EMBL/GenBank/DDBJ whole genome shotgun (WGS) entry which is preliminary data.</text>
</comment>
<evidence type="ECO:0000256" key="1">
    <source>
        <dbReference type="SAM" id="MobiDB-lite"/>
    </source>
</evidence>
<dbReference type="Gene3D" id="3.30.420.10">
    <property type="entry name" value="Ribonuclease H-like superfamily/Ribonuclease H"/>
    <property type="match status" value="1"/>
</dbReference>
<accession>A0ABQ9Z1K0</accession>
<dbReference type="EMBL" id="JAOYFB010000002">
    <property type="protein sequence ID" value="KAK4006780.1"/>
    <property type="molecule type" value="Genomic_DNA"/>
</dbReference>
<name>A0ABQ9Z1K0_9CRUS</name>
<feature type="compositionally biased region" description="Polar residues" evidence="1">
    <location>
        <begin position="24"/>
        <end position="34"/>
    </location>
</feature>
<keyword evidence="3" id="KW-1185">Reference proteome</keyword>
<evidence type="ECO:0000313" key="3">
    <source>
        <dbReference type="Proteomes" id="UP001234178"/>
    </source>
</evidence>